<feature type="transmembrane region" description="Helical" evidence="6">
    <location>
        <begin position="438"/>
        <end position="455"/>
    </location>
</feature>
<dbReference type="RefSeq" id="WP_012345674.1">
    <property type="nucleotide sequence ID" value="NC_010524.1"/>
</dbReference>
<dbReference type="EMBL" id="CP001013">
    <property type="protein sequence ID" value="ACB32912.1"/>
    <property type="molecule type" value="Genomic_DNA"/>
</dbReference>
<evidence type="ECO:0000256" key="1">
    <source>
        <dbReference type="ARBA" id="ARBA00004651"/>
    </source>
</evidence>
<feature type="transmembrane region" description="Helical" evidence="6">
    <location>
        <begin position="251"/>
        <end position="272"/>
    </location>
</feature>
<dbReference type="GO" id="GO:0005886">
    <property type="term" value="C:plasma membrane"/>
    <property type="evidence" value="ECO:0007669"/>
    <property type="project" value="UniProtKB-SubCell"/>
</dbReference>
<dbReference type="InterPro" id="IPR050833">
    <property type="entry name" value="Poly_Biosynth_Transport"/>
</dbReference>
<dbReference type="PANTHER" id="PTHR30250:SF11">
    <property type="entry name" value="O-ANTIGEN TRANSPORTER-RELATED"/>
    <property type="match status" value="1"/>
</dbReference>
<dbReference type="AlphaFoldDB" id="B1XZR6"/>
<dbReference type="Proteomes" id="UP000001693">
    <property type="component" value="Chromosome"/>
</dbReference>
<gene>
    <name evidence="7" type="ordered locus">Lcho_0637</name>
</gene>
<sequence precursor="true">MNARKIAAFAVGPIGSAALGLLIVPFTAWYFPAEDVGRIAMLQVAISFCLLLFSLGLDQAYVREFHESADKAALLKRCVWPGLSLLTLSLLTLLAWPSALSKLLFDLESATASAIVAACLVCAFLGRFIALVVRMEERGLIFSFSQILPKLSVLACLTFFVIGSTQRQLTQLLIANAISLLSVVVVIGWMTRKSWMSATICDTPSRVIPLRQLLHFGSPLILSGVAFWGMISLDRIFLKELSTFESLASYSIAASFAGIAVIIQSIFSTIWAPMIYKKSSDGVDPILIEKMVSTILSVVVVIFATSGLLSWIIKTILPPQYIDVQFILVACLGYPLLYTLSEASGIGLGITRRSRETMIAAVAALVVNGIANFLLIPNFGAQGAASATAISFLALLILRTEMAKRAWINFNTTTLYLMSSTCTALSVATALYGKQLEAPLQICWIVMLAMGINQLRKKLPRFSKSVNR</sequence>
<dbReference type="KEGG" id="lch:Lcho_0637"/>
<dbReference type="Pfam" id="PF01943">
    <property type="entry name" value="Polysacc_synt"/>
    <property type="match status" value="1"/>
</dbReference>
<feature type="transmembrane region" description="Helical" evidence="6">
    <location>
        <begin position="381"/>
        <end position="398"/>
    </location>
</feature>
<feature type="transmembrane region" description="Helical" evidence="6">
    <location>
        <begin position="140"/>
        <end position="163"/>
    </location>
</feature>
<keyword evidence="8" id="KW-1185">Reference proteome</keyword>
<accession>B1XZR6</accession>
<evidence type="ECO:0000256" key="6">
    <source>
        <dbReference type="SAM" id="Phobius"/>
    </source>
</evidence>
<dbReference type="OrthoDB" id="88014at2"/>
<feature type="transmembrane region" description="Helical" evidence="6">
    <location>
        <begin position="111"/>
        <end position="133"/>
    </location>
</feature>
<dbReference type="HOGENOM" id="CLU_022017_7_5_4"/>
<organism evidence="7 8">
    <name type="scientific">Leptothrix cholodnii (strain ATCC 51168 / LMG 8142 / SP-6)</name>
    <name type="common">Leptothrix discophora (strain SP-6)</name>
    <dbReference type="NCBI Taxonomy" id="395495"/>
    <lineage>
        <taxon>Bacteria</taxon>
        <taxon>Pseudomonadati</taxon>
        <taxon>Pseudomonadota</taxon>
        <taxon>Betaproteobacteria</taxon>
        <taxon>Burkholderiales</taxon>
        <taxon>Sphaerotilaceae</taxon>
        <taxon>Leptothrix</taxon>
    </lineage>
</organism>
<feature type="transmembrane region" description="Helical" evidence="6">
    <location>
        <begin position="325"/>
        <end position="350"/>
    </location>
</feature>
<keyword evidence="2" id="KW-1003">Cell membrane</keyword>
<evidence type="ECO:0000313" key="8">
    <source>
        <dbReference type="Proteomes" id="UP000001693"/>
    </source>
</evidence>
<keyword evidence="5 6" id="KW-0472">Membrane</keyword>
<feature type="transmembrane region" description="Helical" evidence="6">
    <location>
        <begin position="292"/>
        <end position="313"/>
    </location>
</feature>
<dbReference type="PANTHER" id="PTHR30250">
    <property type="entry name" value="PST FAMILY PREDICTED COLANIC ACID TRANSPORTER"/>
    <property type="match status" value="1"/>
</dbReference>
<dbReference type="eggNOG" id="COG2244">
    <property type="taxonomic scope" value="Bacteria"/>
</dbReference>
<feature type="transmembrane region" description="Helical" evidence="6">
    <location>
        <begin position="37"/>
        <end position="57"/>
    </location>
</feature>
<feature type="transmembrane region" description="Helical" evidence="6">
    <location>
        <begin position="7"/>
        <end position="31"/>
    </location>
</feature>
<evidence type="ECO:0000256" key="5">
    <source>
        <dbReference type="ARBA" id="ARBA00023136"/>
    </source>
</evidence>
<evidence type="ECO:0000256" key="3">
    <source>
        <dbReference type="ARBA" id="ARBA00022692"/>
    </source>
</evidence>
<dbReference type="InterPro" id="IPR002797">
    <property type="entry name" value="Polysacc_synth"/>
</dbReference>
<evidence type="ECO:0000313" key="7">
    <source>
        <dbReference type="EMBL" id="ACB32912.1"/>
    </source>
</evidence>
<feature type="transmembrane region" description="Helical" evidence="6">
    <location>
        <begin position="410"/>
        <end position="432"/>
    </location>
</feature>
<keyword evidence="3 6" id="KW-0812">Transmembrane</keyword>
<reference evidence="7 8" key="1">
    <citation type="submission" date="2008-03" db="EMBL/GenBank/DDBJ databases">
        <title>Complete sequence of Leptothrix cholodnii SP-6.</title>
        <authorList>
            <consortium name="US DOE Joint Genome Institute"/>
            <person name="Copeland A."/>
            <person name="Lucas S."/>
            <person name="Lapidus A."/>
            <person name="Glavina del Rio T."/>
            <person name="Dalin E."/>
            <person name="Tice H."/>
            <person name="Bruce D."/>
            <person name="Goodwin L."/>
            <person name="Pitluck S."/>
            <person name="Chertkov O."/>
            <person name="Brettin T."/>
            <person name="Detter J.C."/>
            <person name="Han C."/>
            <person name="Kuske C.R."/>
            <person name="Schmutz J."/>
            <person name="Larimer F."/>
            <person name="Land M."/>
            <person name="Hauser L."/>
            <person name="Kyrpides N."/>
            <person name="Lykidis A."/>
            <person name="Emerson D."/>
            <person name="Richardson P."/>
        </authorList>
    </citation>
    <scope>NUCLEOTIDE SEQUENCE [LARGE SCALE GENOMIC DNA]</scope>
    <source>
        <strain evidence="8">ATCC 51168 / LMG 8142 / SP-6</strain>
    </source>
</reference>
<dbReference type="STRING" id="395495.Lcho_0637"/>
<evidence type="ECO:0000256" key="4">
    <source>
        <dbReference type="ARBA" id="ARBA00022989"/>
    </source>
</evidence>
<feature type="transmembrane region" description="Helical" evidence="6">
    <location>
        <begin position="78"/>
        <end position="99"/>
    </location>
</feature>
<proteinExistence type="predicted"/>
<keyword evidence="4 6" id="KW-1133">Transmembrane helix</keyword>
<protein>
    <submittedName>
        <fullName evidence="7">Polysaccharide biosynthesis protein</fullName>
    </submittedName>
</protein>
<evidence type="ECO:0000256" key="2">
    <source>
        <dbReference type="ARBA" id="ARBA00022475"/>
    </source>
</evidence>
<feature type="transmembrane region" description="Helical" evidence="6">
    <location>
        <begin position="212"/>
        <end position="231"/>
    </location>
</feature>
<feature type="transmembrane region" description="Helical" evidence="6">
    <location>
        <begin position="169"/>
        <end position="191"/>
    </location>
</feature>
<name>B1XZR6_LEPCP</name>
<feature type="transmembrane region" description="Helical" evidence="6">
    <location>
        <begin position="357"/>
        <end position="375"/>
    </location>
</feature>
<comment type="subcellular location">
    <subcellularLocation>
        <location evidence="1">Cell membrane</location>
        <topology evidence="1">Multi-pass membrane protein</topology>
    </subcellularLocation>
</comment>